<dbReference type="RefSeq" id="WP_176142912.1">
    <property type="nucleotide sequence ID" value="NZ_CP054926.1"/>
</dbReference>
<feature type="compositionally biased region" description="Pro residues" evidence="1">
    <location>
        <begin position="202"/>
        <end position="237"/>
    </location>
</feature>
<feature type="region of interest" description="Disordered" evidence="1">
    <location>
        <begin position="302"/>
        <end position="327"/>
    </location>
</feature>
<accession>A0A7H8MFR3</accession>
<sequence>MAPDPATTPNRKRSRTLVLSAAAVTAITVTALGIGYTAGRAEPGTEAKSVEMTGKTGNNPHPEITRDSGLSRVKAETPGGAVRIRPCPGPAPYGSPDCPESSITYVPDGTLVQMWCWTDSMNAPEGYPADRKRWFYVYQPTDTPDTRPEGYLYSAFIPASEQITTRQCTTQILLELRPPLPAPPDPTPEDTAGPAPTYAPTTPAPASSPPPPPTTPAPEPEPSTPPAPEPTKAPDPSPVREQTGQHGSGTFRDPHGAKGPGERIPAHTWVDVECRTQGSGVPSVRGWWYRISSSPWTGQYAPSMNFMNGDEPGQTPPTDTDFSVPVC</sequence>
<dbReference type="Proteomes" id="UP000509345">
    <property type="component" value="Chromosome"/>
</dbReference>
<evidence type="ECO:0000256" key="1">
    <source>
        <dbReference type="SAM" id="MobiDB-lite"/>
    </source>
</evidence>
<feature type="region of interest" description="Disordered" evidence="1">
    <location>
        <begin position="177"/>
        <end position="265"/>
    </location>
</feature>
<name>A0A7H8MFR3_STRMI</name>
<dbReference type="AlphaFoldDB" id="A0A7H8MFR3"/>
<feature type="compositionally biased region" description="Basic and acidic residues" evidence="1">
    <location>
        <begin position="252"/>
        <end position="265"/>
    </location>
</feature>
<proteinExistence type="predicted"/>
<feature type="compositionally biased region" description="Low complexity" evidence="1">
    <location>
        <begin position="189"/>
        <end position="201"/>
    </location>
</feature>
<dbReference type="GeneID" id="87629580"/>
<organism evidence="2 3">
    <name type="scientific">Streptomyces microflavus</name>
    <name type="common">Streptomyces lipmanii</name>
    <dbReference type="NCBI Taxonomy" id="1919"/>
    <lineage>
        <taxon>Bacteria</taxon>
        <taxon>Bacillati</taxon>
        <taxon>Actinomycetota</taxon>
        <taxon>Actinomycetes</taxon>
        <taxon>Kitasatosporales</taxon>
        <taxon>Streptomycetaceae</taxon>
        <taxon>Streptomyces</taxon>
    </lineage>
</organism>
<dbReference type="PRINTS" id="PR01217">
    <property type="entry name" value="PRICHEXTENSN"/>
</dbReference>
<protein>
    <submittedName>
        <fullName evidence="2">Uncharacterized protein</fullName>
    </submittedName>
</protein>
<dbReference type="EMBL" id="CP054926">
    <property type="protein sequence ID" value="QKW41070.1"/>
    <property type="molecule type" value="Genomic_DNA"/>
</dbReference>
<feature type="region of interest" description="Disordered" evidence="1">
    <location>
        <begin position="39"/>
        <end position="99"/>
    </location>
</feature>
<evidence type="ECO:0000313" key="3">
    <source>
        <dbReference type="Proteomes" id="UP000509345"/>
    </source>
</evidence>
<gene>
    <name evidence="2" type="ORF">HUT09_00060</name>
</gene>
<evidence type="ECO:0000313" key="2">
    <source>
        <dbReference type="EMBL" id="QKW41070.1"/>
    </source>
</evidence>
<reference evidence="2 3" key="1">
    <citation type="submission" date="2020-06" db="EMBL/GenBank/DDBJ databases">
        <title>Genome mining for natural products.</title>
        <authorList>
            <person name="Zhang B."/>
            <person name="Shi J."/>
            <person name="Ge H."/>
        </authorList>
    </citation>
    <scope>NUCLEOTIDE SEQUENCE [LARGE SCALE GENOMIC DNA]</scope>
    <source>
        <strain evidence="2 3">NA06532</strain>
    </source>
</reference>